<evidence type="ECO:0000313" key="3">
    <source>
        <dbReference type="Proteomes" id="UP001620397"/>
    </source>
</evidence>
<dbReference type="EMBL" id="JADIKL010000002">
    <property type="protein sequence ID" value="MFK2929980.1"/>
    <property type="molecule type" value="Genomic_DNA"/>
</dbReference>
<gene>
    <name evidence="2" type="ORF">ISP14_04160</name>
</gene>
<keyword evidence="1" id="KW-1133">Transmembrane helix</keyword>
<keyword evidence="3" id="KW-1185">Reference proteome</keyword>
<name>A0ABW8KCX8_9GAMM</name>
<dbReference type="RefSeq" id="WP_404536472.1">
    <property type="nucleotide sequence ID" value="NZ_JADIKL010000002.1"/>
</dbReference>
<dbReference type="Proteomes" id="UP001620397">
    <property type="component" value="Unassembled WGS sequence"/>
</dbReference>
<reference evidence="2 3" key="1">
    <citation type="submission" date="2020-10" db="EMBL/GenBank/DDBJ databases">
        <title>Phylogeny of dyella-like bacteria.</title>
        <authorList>
            <person name="Fu J."/>
        </authorList>
    </citation>
    <scope>NUCLEOTIDE SEQUENCE [LARGE SCALE GENOMIC DNA]</scope>
    <source>
        <strain evidence="2 3">DKC-1</strain>
    </source>
</reference>
<comment type="caution">
    <text evidence="2">The sequence shown here is derived from an EMBL/GenBank/DDBJ whole genome shotgun (WGS) entry which is preliminary data.</text>
</comment>
<feature type="transmembrane region" description="Helical" evidence="1">
    <location>
        <begin position="6"/>
        <end position="28"/>
    </location>
</feature>
<organism evidence="2 3">
    <name type="scientific">Dyella agri</name>
    <dbReference type="NCBI Taxonomy" id="1926869"/>
    <lineage>
        <taxon>Bacteria</taxon>
        <taxon>Pseudomonadati</taxon>
        <taxon>Pseudomonadota</taxon>
        <taxon>Gammaproteobacteria</taxon>
        <taxon>Lysobacterales</taxon>
        <taxon>Rhodanobacteraceae</taxon>
        <taxon>Dyella</taxon>
    </lineage>
</organism>
<sequence>MDTYFALGKIIVGFAVIAQLSLLVIYAWALKRNRSRCFTLLAAGALVGLVYAVLGGLPFFISLNLSTHLLIAKATFALLVVGCALGIWGMLLLVRSHLSLVEQASGGSCART</sequence>
<feature type="transmembrane region" description="Helical" evidence="1">
    <location>
        <begin position="69"/>
        <end position="94"/>
    </location>
</feature>
<proteinExistence type="predicted"/>
<evidence type="ECO:0000256" key="1">
    <source>
        <dbReference type="SAM" id="Phobius"/>
    </source>
</evidence>
<evidence type="ECO:0000313" key="2">
    <source>
        <dbReference type="EMBL" id="MFK2929980.1"/>
    </source>
</evidence>
<protein>
    <submittedName>
        <fullName evidence="2">Uncharacterized protein</fullName>
    </submittedName>
</protein>
<keyword evidence="1" id="KW-0812">Transmembrane</keyword>
<accession>A0ABW8KCX8</accession>
<keyword evidence="1" id="KW-0472">Membrane</keyword>
<feature type="transmembrane region" description="Helical" evidence="1">
    <location>
        <begin position="40"/>
        <end position="63"/>
    </location>
</feature>